<organism evidence="1 2">
    <name type="scientific">Niallia circulans</name>
    <name type="common">Bacillus circulans</name>
    <dbReference type="NCBI Taxonomy" id="1397"/>
    <lineage>
        <taxon>Bacteria</taxon>
        <taxon>Bacillati</taxon>
        <taxon>Bacillota</taxon>
        <taxon>Bacilli</taxon>
        <taxon>Bacillales</taxon>
        <taxon>Bacillaceae</taxon>
        <taxon>Niallia</taxon>
    </lineage>
</organism>
<dbReference type="RefSeq" id="WP_095334317.1">
    <property type="nucleotide sequence ID" value="NZ_NPBQ01000148.1"/>
</dbReference>
<evidence type="ECO:0000313" key="1">
    <source>
        <dbReference type="EMBL" id="PAD80622.1"/>
    </source>
</evidence>
<reference evidence="1 2" key="1">
    <citation type="submission" date="2017-07" db="EMBL/GenBank/DDBJ databases">
        <title>Isolation and whole genome analysis of endospore-forming bacteria from heroin.</title>
        <authorList>
            <person name="Kalinowski J."/>
            <person name="Ahrens B."/>
            <person name="Al-Dilaimi A."/>
            <person name="Winkler A."/>
            <person name="Wibberg D."/>
            <person name="Schleenbecker U."/>
            <person name="Ruckert C."/>
            <person name="Wolfel R."/>
            <person name="Grass G."/>
        </authorList>
    </citation>
    <scope>NUCLEOTIDE SEQUENCE [LARGE SCALE GENOMIC DNA]</scope>
    <source>
        <strain evidence="1 2">7521-2</strain>
    </source>
</reference>
<dbReference type="EMBL" id="NPBQ01000148">
    <property type="protein sequence ID" value="PAD80622.1"/>
    <property type="molecule type" value="Genomic_DNA"/>
</dbReference>
<evidence type="ECO:0000313" key="2">
    <source>
        <dbReference type="Proteomes" id="UP000216961"/>
    </source>
</evidence>
<dbReference type="InterPro" id="IPR014962">
    <property type="entry name" value="YolD"/>
</dbReference>
<comment type="caution">
    <text evidence="1">The sequence shown here is derived from an EMBL/GenBank/DDBJ whole genome shotgun (WGS) entry which is preliminary data.</text>
</comment>
<dbReference type="AlphaFoldDB" id="A0AA91TMU1"/>
<gene>
    <name evidence="1" type="ORF">CHH57_23960</name>
</gene>
<evidence type="ECO:0008006" key="3">
    <source>
        <dbReference type="Google" id="ProtNLM"/>
    </source>
</evidence>
<protein>
    <recommendedName>
        <fullName evidence="3">YolD-like protein</fullName>
    </recommendedName>
</protein>
<accession>A0AA91TMU1</accession>
<dbReference type="Proteomes" id="UP000216961">
    <property type="component" value="Unassembled WGS sequence"/>
</dbReference>
<proteinExistence type="predicted"/>
<sequence length="91" mass="10678">MMLAKPKRVKKLARPTRDKFELEEFANTLTEVLEDKVELRLTVWKREDPVRGKVVKMDGNTKLIHIENFTETIKVPFLDILFAQILKAQLI</sequence>
<name>A0AA91TMU1_NIACI</name>
<dbReference type="Pfam" id="PF08863">
    <property type="entry name" value="YolD"/>
    <property type="match status" value="1"/>
</dbReference>